<comment type="caution">
    <text evidence="2">The sequence shown here is derived from an EMBL/GenBank/DDBJ whole genome shotgun (WGS) entry which is preliminary data.</text>
</comment>
<dbReference type="Proteomes" id="UP000324629">
    <property type="component" value="Unassembled WGS sequence"/>
</dbReference>
<reference evidence="2 3" key="1">
    <citation type="journal article" date="2019" name="Gigascience">
        <title>Whole-genome sequence of the oriental lung fluke Paragonimus westermani.</title>
        <authorList>
            <person name="Oey H."/>
            <person name="Zakrzewski M."/>
            <person name="Narain K."/>
            <person name="Devi K.R."/>
            <person name="Agatsuma T."/>
            <person name="Nawaratna S."/>
            <person name="Gobert G.N."/>
            <person name="Jones M.K."/>
            <person name="Ragan M.A."/>
            <person name="McManus D.P."/>
            <person name="Krause L."/>
        </authorList>
    </citation>
    <scope>NUCLEOTIDE SEQUENCE [LARGE SCALE GENOMIC DNA]</scope>
    <source>
        <strain evidence="2 3">IND2009</strain>
    </source>
</reference>
<evidence type="ECO:0000256" key="1">
    <source>
        <dbReference type="SAM" id="MobiDB-lite"/>
    </source>
</evidence>
<gene>
    <name evidence="2" type="ORF">DEA37_0010090</name>
</gene>
<dbReference type="AlphaFoldDB" id="A0A5J4P216"/>
<feature type="region of interest" description="Disordered" evidence="1">
    <location>
        <begin position="17"/>
        <end position="64"/>
    </location>
</feature>
<evidence type="ECO:0000313" key="2">
    <source>
        <dbReference type="EMBL" id="KAA3681995.1"/>
    </source>
</evidence>
<dbReference type="Pfam" id="PF15244">
    <property type="entry name" value="HSD3"/>
    <property type="match status" value="1"/>
</dbReference>
<sequence length="150" mass="16814">ANNYSDDQTVDQIVRTFLTDKAPSDRKTSPEANFLKTPLRQSSPKAMQDETSKISENEHSNSLASSRRFRANLITGDVLQMHRNKFTPEKLFSPRLIRSNAASKLRSLRCYNPPIRMVKSKSSKITQNGDPGVRPANTTDVVADPRKLLG</sequence>
<organism evidence="2 3">
    <name type="scientific">Paragonimus westermani</name>
    <dbReference type="NCBI Taxonomy" id="34504"/>
    <lineage>
        <taxon>Eukaryota</taxon>
        <taxon>Metazoa</taxon>
        <taxon>Spiralia</taxon>
        <taxon>Lophotrochozoa</taxon>
        <taxon>Platyhelminthes</taxon>
        <taxon>Trematoda</taxon>
        <taxon>Digenea</taxon>
        <taxon>Plagiorchiida</taxon>
        <taxon>Troglotremata</taxon>
        <taxon>Troglotrematidae</taxon>
        <taxon>Paragonimus</taxon>
    </lineage>
</organism>
<dbReference type="EMBL" id="QNGE01000089">
    <property type="protein sequence ID" value="KAA3681995.1"/>
    <property type="molecule type" value="Genomic_DNA"/>
</dbReference>
<protein>
    <submittedName>
        <fullName evidence="2">Uncharacterized protein</fullName>
    </submittedName>
</protein>
<keyword evidence="3" id="KW-1185">Reference proteome</keyword>
<name>A0A5J4P216_9TREM</name>
<feature type="region of interest" description="Disordered" evidence="1">
    <location>
        <begin position="120"/>
        <end position="150"/>
    </location>
</feature>
<proteinExistence type="predicted"/>
<evidence type="ECO:0000313" key="3">
    <source>
        <dbReference type="Proteomes" id="UP000324629"/>
    </source>
</evidence>
<dbReference type="InterPro" id="IPR029357">
    <property type="entry name" value="SPATA7"/>
</dbReference>
<feature type="non-terminal residue" evidence="2">
    <location>
        <position position="1"/>
    </location>
</feature>
<feature type="compositionally biased region" description="Basic and acidic residues" evidence="1">
    <location>
        <begin position="47"/>
        <end position="59"/>
    </location>
</feature>
<accession>A0A5J4P216</accession>